<name>G0NHX8_CAEBE</name>
<feature type="transmembrane region" description="Helical" evidence="1">
    <location>
        <begin position="69"/>
        <end position="89"/>
    </location>
</feature>
<dbReference type="AlphaFoldDB" id="G0NHX8"/>
<dbReference type="InterPro" id="IPR053220">
    <property type="entry name" value="Nematode_rcpt-like_serp_H"/>
</dbReference>
<evidence type="ECO:0000313" key="2">
    <source>
        <dbReference type="EMBL" id="EGT31504.1"/>
    </source>
</evidence>
<dbReference type="PANTHER" id="PTHR22941:SF131">
    <property type="entry name" value="SERPENTINE RECEPTOR, CLASS H"/>
    <property type="match status" value="1"/>
</dbReference>
<keyword evidence="3" id="KW-1185">Reference proteome</keyword>
<dbReference type="Proteomes" id="UP000008068">
    <property type="component" value="Unassembled WGS sequence"/>
</dbReference>
<dbReference type="HOGENOM" id="CLU_1653658_0_0_1"/>
<dbReference type="InParanoid" id="G0NHX8"/>
<dbReference type="STRING" id="135651.G0NHX8"/>
<feature type="transmembrane region" description="Helical" evidence="1">
    <location>
        <begin position="29"/>
        <end position="48"/>
    </location>
</feature>
<evidence type="ECO:0000313" key="3">
    <source>
        <dbReference type="Proteomes" id="UP000008068"/>
    </source>
</evidence>
<protein>
    <recommendedName>
        <fullName evidence="4">Serpentine Receptor, class H</fullName>
    </recommendedName>
</protein>
<dbReference type="PANTHER" id="PTHR22941">
    <property type="entry name" value="SERPENTINE RECEPTOR"/>
    <property type="match status" value="1"/>
</dbReference>
<evidence type="ECO:0008006" key="4">
    <source>
        <dbReference type="Google" id="ProtNLM"/>
    </source>
</evidence>
<evidence type="ECO:0000256" key="1">
    <source>
        <dbReference type="SAM" id="Phobius"/>
    </source>
</evidence>
<keyword evidence="1" id="KW-0472">Membrane</keyword>
<accession>G0NHX8</accession>
<feature type="transmembrane region" description="Helical" evidence="1">
    <location>
        <begin position="101"/>
        <end position="124"/>
    </location>
</feature>
<dbReference type="EMBL" id="GL379886">
    <property type="protein sequence ID" value="EGT31504.1"/>
    <property type="molecule type" value="Genomic_DNA"/>
</dbReference>
<dbReference type="OrthoDB" id="5844054at2759"/>
<sequence length="160" mass="18635">MCAPEYAPLDDVLFLTTTTAKEARTAFGVYFYFFVQILIFCVLTGKALKQQMGRKFSMKTTKLLKKFRETLMVQVSIPVCILFIPLSYLGISNWSGFHFQFLNNISFIMISSHGFFSTIVMLIVHRPYREFTMNLTRFGVIYSNEVNTHIIFEMRTYVIT</sequence>
<gene>
    <name evidence="2" type="ORF">CAEBREN_12179</name>
</gene>
<organism evidence="3">
    <name type="scientific">Caenorhabditis brenneri</name>
    <name type="common">Nematode worm</name>
    <dbReference type="NCBI Taxonomy" id="135651"/>
    <lineage>
        <taxon>Eukaryota</taxon>
        <taxon>Metazoa</taxon>
        <taxon>Ecdysozoa</taxon>
        <taxon>Nematoda</taxon>
        <taxon>Chromadorea</taxon>
        <taxon>Rhabditida</taxon>
        <taxon>Rhabditina</taxon>
        <taxon>Rhabditomorpha</taxon>
        <taxon>Rhabditoidea</taxon>
        <taxon>Rhabditidae</taxon>
        <taxon>Peloderinae</taxon>
        <taxon>Caenorhabditis</taxon>
    </lineage>
</organism>
<reference evidence="3" key="1">
    <citation type="submission" date="2011-07" db="EMBL/GenBank/DDBJ databases">
        <authorList>
            <consortium name="Caenorhabditis brenneri Sequencing and Analysis Consortium"/>
            <person name="Wilson R.K."/>
        </authorList>
    </citation>
    <scope>NUCLEOTIDE SEQUENCE [LARGE SCALE GENOMIC DNA]</scope>
    <source>
        <strain evidence="3">PB2801</strain>
    </source>
</reference>
<proteinExistence type="predicted"/>
<dbReference type="InterPro" id="IPR019422">
    <property type="entry name" value="7TM_GPCR_serpentine_rcpt_Srh"/>
</dbReference>
<keyword evidence="1" id="KW-1133">Transmembrane helix</keyword>
<dbReference type="Pfam" id="PF10318">
    <property type="entry name" value="7TM_GPCR_Srh"/>
    <property type="match status" value="1"/>
</dbReference>
<keyword evidence="1" id="KW-0812">Transmembrane</keyword>